<feature type="transmembrane region" description="Helical" evidence="10">
    <location>
        <begin position="317"/>
        <end position="335"/>
    </location>
</feature>
<reference evidence="15 16" key="1">
    <citation type="submission" date="2025-04" db="UniProtKB">
        <authorList>
            <consortium name="RefSeq"/>
        </authorList>
    </citation>
    <scope>IDENTIFICATION</scope>
    <source>
        <tissue evidence="15 16">Fruit stalk</tissue>
    </source>
</reference>
<dbReference type="AlphaFoldDB" id="A0A6P5XMA6"/>
<feature type="domain" description="Cation/H(+) antiporter central" evidence="12">
    <location>
        <begin position="477"/>
        <end position="610"/>
    </location>
</feature>
<evidence type="ECO:0000259" key="12">
    <source>
        <dbReference type="Pfam" id="PF23256"/>
    </source>
</evidence>
<dbReference type="GeneID" id="111284710"/>
<dbReference type="Gene3D" id="1.20.1530.20">
    <property type="match status" value="1"/>
</dbReference>
<evidence type="ECO:0000313" key="16">
    <source>
        <dbReference type="RefSeq" id="XP_022729310.1"/>
    </source>
</evidence>
<feature type="transmembrane region" description="Helical" evidence="10">
    <location>
        <begin position="110"/>
        <end position="135"/>
    </location>
</feature>
<comment type="subcellular location">
    <subcellularLocation>
        <location evidence="1">Membrane</location>
        <topology evidence="1">Multi-pass membrane protein</topology>
    </subcellularLocation>
</comment>
<evidence type="ECO:0000256" key="4">
    <source>
        <dbReference type="ARBA" id="ARBA00022692"/>
    </source>
</evidence>
<evidence type="ECO:0000256" key="7">
    <source>
        <dbReference type="ARBA" id="ARBA00023065"/>
    </source>
</evidence>
<dbReference type="GO" id="GO:0016020">
    <property type="term" value="C:membrane"/>
    <property type="evidence" value="ECO:0007669"/>
    <property type="project" value="UniProtKB-SubCell"/>
</dbReference>
<gene>
    <name evidence="15 16" type="primary">LOC111284710</name>
</gene>
<feature type="transmembrane region" description="Helical" evidence="10">
    <location>
        <begin position="21"/>
        <end position="39"/>
    </location>
</feature>
<keyword evidence="14" id="KW-1185">Reference proteome</keyword>
<keyword evidence="4 10" id="KW-0812">Transmembrane</keyword>
<dbReference type="PANTHER" id="PTHR32468">
    <property type="entry name" value="CATION/H + ANTIPORTER"/>
    <property type="match status" value="1"/>
</dbReference>
<organism evidence="14 16">
    <name type="scientific">Durio zibethinus</name>
    <name type="common">Durian</name>
    <dbReference type="NCBI Taxonomy" id="66656"/>
    <lineage>
        <taxon>Eukaryota</taxon>
        <taxon>Viridiplantae</taxon>
        <taxon>Streptophyta</taxon>
        <taxon>Embryophyta</taxon>
        <taxon>Tracheophyta</taxon>
        <taxon>Spermatophyta</taxon>
        <taxon>Magnoliopsida</taxon>
        <taxon>eudicotyledons</taxon>
        <taxon>Gunneridae</taxon>
        <taxon>Pentapetalae</taxon>
        <taxon>rosids</taxon>
        <taxon>malvids</taxon>
        <taxon>Malvales</taxon>
        <taxon>Malvaceae</taxon>
        <taxon>Helicteroideae</taxon>
        <taxon>Durio</taxon>
    </lineage>
</organism>
<dbReference type="InterPro" id="IPR050794">
    <property type="entry name" value="CPA2_transporter"/>
</dbReference>
<dbReference type="InterPro" id="IPR038770">
    <property type="entry name" value="Na+/solute_symporter_sf"/>
</dbReference>
<dbReference type="GO" id="GO:0006885">
    <property type="term" value="P:regulation of pH"/>
    <property type="evidence" value="ECO:0007669"/>
    <property type="project" value="TreeGrafter"/>
</dbReference>
<evidence type="ECO:0000313" key="15">
    <source>
        <dbReference type="RefSeq" id="XP_022729309.1"/>
    </source>
</evidence>
<protein>
    <submittedName>
        <fullName evidence="15 16">Cation/H(+) antiporter 2-like isoform X1</fullName>
    </submittedName>
</protein>
<keyword evidence="8 10" id="KW-0472">Membrane</keyword>
<dbReference type="GO" id="GO:0012505">
    <property type="term" value="C:endomembrane system"/>
    <property type="evidence" value="ECO:0007669"/>
    <property type="project" value="TreeGrafter"/>
</dbReference>
<dbReference type="InterPro" id="IPR057290">
    <property type="entry name" value="CHX17_C"/>
</dbReference>
<evidence type="ECO:0000259" key="13">
    <source>
        <dbReference type="Pfam" id="PF23259"/>
    </source>
</evidence>
<dbReference type="Pfam" id="PF23256">
    <property type="entry name" value="CHX17_2nd"/>
    <property type="match status" value="1"/>
</dbReference>
<dbReference type="InterPro" id="IPR057291">
    <property type="entry name" value="CHX17_2nd"/>
</dbReference>
<dbReference type="RefSeq" id="XP_022729309.1">
    <property type="nucleotide sequence ID" value="XM_022873574.1"/>
</dbReference>
<evidence type="ECO:0000256" key="1">
    <source>
        <dbReference type="ARBA" id="ARBA00004141"/>
    </source>
</evidence>
<dbReference type="Pfam" id="PF00999">
    <property type="entry name" value="Na_H_Exchanger"/>
    <property type="match status" value="1"/>
</dbReference>
<evidence type="ECO:0000256" key="3">
    <source>
        <dbReference type="ARBA" id="ARBA00022538"/>
    </source>
</evidence>
<keyword evidence="3" id="KW-0633">Potassium transport</keyword>
<keyword evidence="6 10" id="KW-1133">Transmembrane helix</keyword>
<feature type="transmembrane region" description="Helical" evidence="10">
    <location>
        <begin position="147"/>
        <end position="168"/>
    </location>
</feature>
<evidence type="ECO:0000256" key="10">
    <source>
        <dbReference type="SAM" id="Phobius"/>
    </source>
</evidence>
<dbReference type="GO" id="GO:0006813">
    <property type="term" value="P:potassium ion transport"/>
    <property type="evidence" value="ECO:0007669"/>
    <property type="project" value="UniProtKB-KW"/>
</dbReference>
<feature type="transmembrane region" description="Helical" evidence="10">
    <location>
        <begin position="208"/>
        <end position="229"/>
    </location>
</feature>
<dbReference type="GO" id="GO:0015297">
    <property type="term" value="F:antiporter activity"/>
    <property type="evidence" value="ECO:0007669"/>
    <property type="project" value="InterPro"/>
</dbReference>
<name>A0A6P5XMA6_DURZI</name>
<dbReference type="PANTHER" id="PTHR32468:SF18">
    <property type="entry name" value="CATION_H(+) ANTIPORTER 1"/>
    <property type="match status" value="1"/>
</dbReference>
<keyword evidence="2" id="KW-0813">Transport</keyword>
<feature type="transmembrane region" description="Helical" evidence="10">
    <location>
        <begin position="79"/>
        <end position="98"/>
    </location>
</feature>
<feature type="transmembrane region" description="Helical" evidence="10">
    <location>
        <begin position="241"/>
        <end position="259"/>
    </location>
</feature>
<feature type="transmembrane region" description="Helical" evidence="10">
    <location>
        <begin position="180"/>
        <end position="202"/>
    </location>
</feature>
<feature type="transmembrane region" description="Helical" evidence="10">
    <location>
        <begin position="376"/>
        <end position="395"/>
    </location>
</feature>
<evidence type="ECO:0000256" key="2">
    <source>
        <dbReference type="ARBA" id="ARBA00022448"/>
    </source>
</evidence>
<evidence type="ECO:0000256" key="8">
    <source>
        <dbReference type="ARBA" id="ARBA00023136"/>
    </source>
</evidence>
<evidence type="ECO:0000256" key="6">
    <source>
        <dbReference type="ARBA" id="ARBA00022989"/>
    </source>
</evidence>
<feature type="domain" description="Cation/H(+) antiporter C-terminal" evidence="13">
    <location>
        <begin position="620"/>
        <end position="776"/>
    </location>
</feature>
<dbReference type="OrthoDB" id="671744at2759"/>
<evidence type="ECO:0000256" key="5">
    <source>
        <dbReference type="ARBA" id="ARBA00022958"/>
    </source>
</evidence>
<dbReference type="KEGG" id="dzi:111284710"/>
<sequence>MDIMHKRWCLNNYSFNPLVTSLMQTSCILAISHFFHLLLKPVGQPGPVAQVLAGAVLGPSSLSRIEDIREFFIQPTSAGYYQFFSHLFEIMFMFLIGLETDISFSNRNLSVASIIAYSGFILNCILGAALSPLFIKLLKIPDKKVEFAIVVMMILANSASPVVIRLVADLKLDTSDVGRLAATTSLVNEMSCVLIASLLYAVSSWESFSYLFLSFLLTGSLIALNRHLARWINKSDRESKYVSNAYVSFIFFLILVLSFVIESCGYSSTLSCFLVGLMFPRKGKTCRTLLSKLSYPVHNFLLPIYFGYIGFQFDINYLKSIPTIVTIVVMILLNFGGKLVSTLAACHYLKIPLNEGVMFALILSLKGHFDLQLINVPPNSVAYCLFSSLLLQLWWNPGVRSVLLSIVVFDTIIAGIIVAFTVKREEKSLAHKQTSLELHDLESELRILACVYFPRHSLGALGLISALSGSKRAIVTPYLMHLVELPEKRKTNLLYHQLAEGDQYSDEDDYGGDDVVEINDAVDVFTSETKILINIVKVVSSSATLYEDVCTGAEDRRISIIFLPFHKHQRIDGNMEIDKEGIRTTNQRVLRHAPCSLGILVDRTVTGFQQPHCSNSVQHIAILFFGGPDDREALACSKWISSHPQVKLTLIRFLQVSEQISRNHNQDNEVMLAEPTNGTEHVIDNTSLVEFYNRYITSGQANYTEKHVSSGAETVTALRELRDSYSLFMVGRGGQRHSSITTLSDWEECPELGTVGDFLASSDFNTNASILVIQKHQHTTDNSFRGDY</sequence>
<dbReference type="InterPro" id="IPR006153">
    <property type="entry name" value="Cation/H_exchanger_TM"/>
</dbReference>
<keyword evidence="7" id="KW-0406">Ion transport</keyword>
<feature type="transmembrane region" description="Helical" evidence="10">
    <location>
        <begin position="401"/>
        <end position="422"/>
    </location>
</feature>
<feature type="domain" description="Cation/H+ exchanger transmembrane" evidence="11">
    <location>
        <begin position="32"/>
        <end position="423"/>
    </location>
</feature>
<dbReference type="Pfam" id="PF23259">
    <property type="entry name" value="CHX17_C"/>
    <property type="match status" value="1"/>
</dbReference>
<feature type="transmembrane region" description="Helical" evidence="10">
    <location>
        <begin position="293"/>
        <end position="311"/>
    </location>
</feature>
<dbReference type="Proteomes" id="UP000515121">
    <property type="component" value="Unplaced"/>
</dbReference>
<comment type="similarity">
    <text evidence="9">Belongs to the monovalent cation:proton antiporter 2 (CPA2) transporter (TC 2.A.37) family. CHX (TC 2.A.37.4) subfamily.</text>
</comment>
<dbReference type="RefSeq" id="XP_022729310.1">
    <property type="nucleotide sequence ID" value="XM_022873575.1"/>
</dbReference>
<evidence type="ECO:0000259" key="11">
    <source>
        <dbReference type="Pfam" id="PF00999"/>
    </source>
</evidence>
<evidence type="ECO:0000256" key="9">
    <source>
        <dbReference type="ARBA" id="ARBA00038341"/>
    </source>
</evidence>
<proteinExistence type="inferred from homology"/>
<accession>A0A6P5XMA6</accession>
<dbReference type="GO" id="GO:1902600">
    <property type="term" value="P:proton transmembrane transport"/>
    <property type="evidence" value="ECO:0007669"/>
    <property type="project" value="InterPro"/>
</dbReference>
<keyword evidence="5" id="KW-0630">Potassium</keyword>
<evidence type="ECO:0000313" key="14">
    <source>
        <dbReference type="Proteomes" id="UP000515121"/>
    </source>
</evidence>